<name>A0A8S5M6B8_9CAUD</name>
<reference evidence="1" key="1">
    <citation type="journal article" date="2021" name="Proc. Natl. Acad. Sci. U.S.A.">
        <title>A Catalog of Tens of Thousands of Viruses from Human Metagenomes Reveals Hidden Associations with Chronic Diseases.</title>
        <authorList>
            <person name="Tisza M.J."/>
            <person name="Buck C.B."/>
        </authorList>
    </citation>
    <scope>NUCLEOTIDE SEQUENCE</scope>
    <source>
        <strain evidence="1">Ct73V17</strain>
    </source>
</reference>
<dbReference type="EMBL" id="BK014835">
    <property type="protein sequence ID" value="DAD77853.1"/>
    <property type="molecule type" value="Genomic_DNA"/>
</dbReference>
<accession>A0A8S5M6B8</accession>
<proteinExistence type="predicted"/>
<protein>
    <submittedName>
        <fullName evidence="1">Uncharacterized protein</fullName>
    </submittedName>
</protein>
<sequence length="67" mass="7866">MKNAKTFCSLLLCKLLRIYTPCGAKRITCKNIKFYFIIITIKNLFIFDSKSKSYIKRRSGIIKIKID</sequence>
<organism evidence="1">
    <name type="scientific">Siphoviridae sp. ct73V17</name>
    <dbReference type="NCBI Taxonomy" id="2826302"/>
    <lineage>
        <taxon>Viruses</taxon>
        <taxon>Duplodnaviria</taxon>
        <taxon>Heunggongvirae</taxon>
        <taxon>Uroviricota</taxon>
        <taxon>Caudoviricetes</taxon>
    </lineage>
</organism>
<evidence type="ECO:0000313" key="1">
    <source>
        <dbReference type="EMBL" id="DAD77853.1"/>
    </source>
</evidence>